<dbReference type="SUPFAM" id="SSF54001">
    <property type="entry name" value="Cysteine proteinases"/>
    <property type="match status" value="1"/>
</dbReference>
<dbReference type="RefSeq" id="WP_183332537.1">
    <property type="nucleotide sequence ID" value="NZ_BMHX01000002.1"/>
</dbReference>
<reference evidence="6 7" key="1">
    <citation type="submission" date="2020-08" db="EMBL/GenBank/DDBJ databases">
        <title>Genomic Encyclopedia of Type Strains, Phase IV (KMG-IV): sequencing the most valuable type-strain genomes for metagenomic binning, comparative biology and taxonomic classification.</title>
        <authorList>
            <person name="Goeker M."/>
        </authorList>
    </citation>
    <scope>NUCLEOTIDE SEQUENCE [LARGE SCALE GENOMIC DNA]</scope>
    <source>
        <strain evidence="6 7">DSM 101465</strain>
    </source>
</reference>
<proteinExistence type="inferred from homology"/>
<dbReference type="InterPro" id="IPR000064">
    <property type="entry name" value="NLP_P60_dom"/>
</dbReference>
<dbReference type="PROSITE" id="PS51935">
    <property type="entry name" value="NLPC_P60"/>
    <property type="match status" value="1"/>
</dbReference>
<accession>A0A841K353</accession>
<feature type="domain" description="NlpC/P60" evidence="5">
    <location>
        <begin position="158"/>
        <end position="284"/>
    </location>
</feature>
<dbReference type="InterPro" id="IPR041382">
    <property type="entry name" value="SH3_16"/>
</dbReference>
<keyword evidence="2" id="KW-0645">Protease</keyword>
<dbReference type="Gene3D" id="3.90.1720.10">
    <property type="entry name" value="endopeptidase domain like (from Nostoc punctiforme)"/>
    <property type="match status" value="1"/>
</dbReference>
<evidence type="ECO:0000259" key="5">
    <source>
        <dbReference type="PROSITE" id="PS51935"/>
    </source>
</evidence>
<evidence type="ECO:0000313" key="6">
    <source>
        <dbReference type="EMBL" id="MBB6167198.1"/>
    </source>
</evidence>
<keyword evidence="4" id="KW-0788">Thiol protease</keyword>
<dbReference type="PANTHER" id="PTHR47359">
    <property type="entry name" value="PEPTIDOGLYCAN DL-ENDOPEPTIDASE CWLO"/>
    <property type="match status" value="1"/>
</dbReference>
<dbReference type="AlphaFoldDB" id="A0A841K353"/>
<protein>
    <submittedName>
        <fullName evidence="6">Cell wall-associated NlpC family hydrolase</fullName>
    </submittedName>
</protein>
<dbReference type="EMBL" id="JACHEH010000002">
    <property type="protein sequence ID" value="MBB6167198.1"/>
    <property type="molecule type" value="Genomic_DNA"/>
</dbReference>
<gene>
    <name evidence="6" type="ORF">HNQ73_000816</name>
</gene>
<dbReference type="Pfam" id="PF18348">
    <property type="entry name" value="SH3_16"/>
    <property type="match status" value="1"/>
</dbReference>
<sequence>MTLTDPRTTPARPDLAADFLAGTVSAARYVPARERRVVAASAPLRREPRPDAPLDTEALACEAVRVFEEEEGWAWGQLASDGYVGYLPVSTLGPPEPAPTHRVAVLRTFIYPGPSIKLPPVSALSLMAGVAVASVEGDFARLADGSAVFARHLAIVDHALADDFVSVAERFVGVPYLWGGKTSLGIDCSGLVQLALSAAGIEAPRDSDMQERALGTPLPITEEFKGLRRGDLVFWKGHVGIMVDGANLLHANGHHMATVIEPLAVAAARIDAAGAGPVTSIKRL</sequence>
<organism evidence="6 7">
    <name type="scientific">Chelatococcus composti</name>
    <dbReference type="NCBI Taxonomy" id="1743235"/>
    <lineage>
        <taxon>Bacteria</taxon>
        <taxon>Pseudomonadati</taxon>
        <taxon>Pseudomonadota</taxon>
        <taxon>Alphaproteobacteria</taxon>
        <taxon>Hyphomicrobiales</taxon>
        <taxon>Chelatococcaceae</taxon>
        <taxon>Chelatococcus</taxon>
    </lineage>
</organism>
<dbReference type="PANTHER" id="PTHR47359:SF3">
    <property type="entry name" value="NLP_P60 DOMAIN-CONTAINING PROTEIN-RELATED"/>
    <property type="match status" value="1"/>
</dbReference>
<comment type="similarity">
    <text evidence="1">Belongs to the peptidase C40 family.</text>
</comment>
<keyword evidence="7" id="KW-1185">Reference proteome</keyword>
<evidence type="ECO:0000256" key="3">
    <source>
        <dbReference type="ARBA" id="ARBA00022801"/>
    </source>
</evidence>
<evidence type="ECO:0000256" key="2">
    <source>
        <dbReference type="ARBA" id="ARBA00022670"/>
    </source>
</evidence>
<dbReference type="GO" id="GO:0006508">
    <property type="term" value="P:proteolysis"/>
    <property type="evidence" value="ECO:0007669"/>
    <property type="project" value="UniProtKB-KW"/>
</dbReference>
<evidence type="ECO:0000256" key="4">
    <source>
        <dbReference type="ARBA" id="ARBA00022807"/>
    </source>
</evidence>
<comment type="caution">
    <text evidence="6">The sequence shown here is derived from an EMBL/GenBank/DDBJ whole genome shotgun (WGS) entry which is preliminary data.</text>
</comment>
<evidence type="ECO:0000313" key="7">
    <source>
        <dbReference type="Proteomes" id="UP000588017"/>
    </source>
</evidence>
<dbReference type="Proteomes" id="UP000588017">
    <property type="component" value="Unassembled WGS sequence"/>
</dbReference>
<keyword evidence="3 6" id="KW-0378">Hydrolase</keyword>
<evidence type="ECO:0000256" key="1">
    <source>
        <dbReference type="ARBA" id="ARBA00007074"/>
    </source>
</evidence>
<name>A0A841K353_9HYPH</name>
<dbReference type="Pfam" id="PF00877">
    <property type="entry name" value="NLPC_P60"/>
    <property type="match status" value="1"/>
</dbReference>
<dbReference type="InterPro" id="IPR038765">
    <property type="entry name" value="Papain-like_cys_pep_sf"/>
</dbReference>
<dbReference type="GO" id="GO:0008234">
    <property type="term" value="F:cysteine-type peptidase activity"/>
    <property type="evidence" value="ECO:0007669"/>
    <property type="project" value="UniProtKB-KW"/>
</dbReference>
<dbReference type="InterPro" id="IPR051794">
    <property type="entry name" value="PG_Endopeptidase_C40"/>
</dbReference>